<comment type="caution">
    <text evidence="3">The sequence shown here is derived from an EMBL/GenBank/DDBJ whole genome shotgun (WGS) entry which is preliminary data.</text>
</comment>
<organism evidence="3 4">
    <name type="scientific">Ignelater luminosus</name>
    <name type="common">Cucubano</name>
    <name type="synonym">Pyrophorus luminosus</name>
    <dbReference type="NCBI Taxonomy" id="2038154"/>
    <lineage>
        <taxon>Eukaryota</taxon>
        <taxon>Metazoa</taxon>
        <taxon>Ecdysozoa</taxon>
        <taxon>Arthropoda</taxon>
        <taxon>Hexapoda</taxon>
        <taxon>Insecta</taxon>
        <taxon>Pterygota</taxon>
        <taxon>Neoptera</taxon>
        <taxon>Endopterygota</taxon>
        <taxon>Coleoptera</taxon>
        <taxon>Polyphaga</taxon>
        <taxon>Elateriformia</taxon>
        <taxon>Elateroidea</taxon>
        <taxon>Elateridae</taxon>
        <taxon>Agrypninae</taxon>
        <taxon>Pyrophorini</taxon>
        <taxon>Ignelater</taxon>
    </lineage>
</organism>
<evidence type="ECO:0000256" key="1">
    <source>
        <dbReference type="ARBA" id="ARBA00009112"/>
    </source>
</evidence>
<dbReference type="GO" id="GO:0000124">
    <property type="term" value="C:SAGA complex"/>
    <property type="evidence" value="ECO:0007669"/>
    <property type="project" value="InterPro"/>
</dbReference>
<dbReference type="InterPro" id="IPR046468">
    <property type="entry name" value="Spt20-like_SEP"/>
</dbReference>
<dbReference type="PANTHER" id="PTHR13526">
    <property type="entry name" value="TRANSCRIPTION FACTOR SPT20 HOMOLOG"/>
    <property type="match status" value="1"/>
</dbReference>
<sequence>MLETRQWPYEEEELLRCIDNEELPAFFVDVLEAQFSFLFYSGCIIAEVRDYRQSYPHFKCDIHHVLLKPTFQSVLTDINTIIEDKVDWGVEEKQQLESQILIANNPTLCLDPDPSVCEIQSKLNHTRQLLNTHRLRRTARKFSQVTVNRKRKLDQFTHRPGLELYDYITRLRSKPKTGITLGSVSSKIAKKVHDEIKPIPVPNLDVPMLNPPSQDVTIKEFKAYERPKETSDCLPQSVEEYVLETDMPSKEKGKPRKYFIKLSILQRPCNSEYLGELYLDRDYQEGEYKGVACRFPLGTRVHANKYISQFSDIFTEGGRKCVKLKYGLPKGYKEKIVLAQAQAQMQGNLPATHVNLAQLSHLGQNLPAQSCMMPLVNGTVGSGITLVQQNQTIQNSSVPILQAQVQNTQTKLSSPEVEINALATKLMNSAQQFQAAANAKQQQQQKLASIGNNAAIINLLNSSPASNINSDASAAVVNAINNPSGVSLLPQQMQTINQKLIGRKMTLSNVPNARVLNNSNLIAVNNNNRINLSDLSSHLTQVSQGQTVTLASANTNFTQTNYSSVPIKQVVNQRVLTPSANDNKSALSALLVGTPAADRPDIVGPNTSSLLLEKLAGTSGTTPNPAQSPTNFIQSPKTQYTVQSPKSVISPLSSPPHQNTSTINVQSLNFTPLQNLSGLQNVQVQLPGFSQPISLSLNVSSAGTIQGHPTSIIVSLPVTTATATATSITQQSTSTLVTPVTSPTVVLTSAGAGNLAQLVTSGVKGLNQQNLRTTGSTGVTLSQGGQQFQLLTPLQRPRMQQAGIQQNITGRGVQRAPITIKMAAPNATAAQVTLPSNAPMSSLSSQQQLQFTLQKQAQLQQYQQLCLNQQQKNLTQNIAAKLLFHIQLLFYRFVPMLSHRLLI</sequence>
<dbReference type="Proteomes" id="UP000801492">
    <property type="component" value="Unassembled WGS sequence"/>
</dbReference>
<dbReference type="OrthoDB" id="1932706at2759"/>
<evidence type="ECO:0000313" key="4">
    <source>
        <dbReference type="Proteomes" id="UP000801492"/>
    </source>
</evidence>
<proteinExistence type="inferred from homology"/>
<keyword evidence="4" id="KW-1185">Reference proteome</keyword>
<feature type="domain" description="Spt20-like SEP" evidence="2">
    <location>
        <begin position="7"/>
        <end position="125"/>
    </location>
</feature>
<gene>
    <name evidence="3" type="ORF">ILUMI_11932</name>
</gene>
<dbReference type="GO" id="GO:0006357">
    <property type="term" value="P:regulation of transcription by RNA polymerase II"/>
    <property type="evidence" value="ECO:0007669"/>
    <property type="project" value="TreeGrafter"/>
</dbReference>
<dbReference type="EMBL" id="VTPC01007205">
    <property type="protein sequence ID" value="KAF2894239.1"/>
    <property type="molecule type" value="Genomic_DNA"/>
</dbReference>
<dbReference type="GO" id="GO:0003712">
    <property type="term" value="F:transcription coregulator activity"/>
    <property type="evidence" value="ECO:0007669"/>
    <property type="project" value="InterPro"/>
</dbReference>
<dbReference type="InterPro" id="IPR021950">
    <property type="entry name" value="Spt20"/>
</dbReference>
<accession>A0A8K0GCA0</accession>
<dbReference type="AlphaFoldDB" id="A0A8K0GCA0"/>
<comment type="similarity">
    <text evidence="1">Belongs to the SPT20 family.</text>
</comment>
<dbReference type="Pfam" id="PF12090">
    <property type="entry name" value="Spt20_SEP"/>
    <property type="match status" value="1"/>
</dbReference>
<reference evidence="3" key="1">
    <citation type="submission" date="2019-08" db="EMBL/GenBank/DDBJ databases">
        <title>The genome of the North American firefly Photinus pyralis.</title>
        <authorList>
            <consortium name="Photinus pyralis genome working group"/>
            <person name="Fallon T.R."/>
            <person name="Sander Lower S.E."/>
            <person name="Weng J.-K."/>
        </authorList>
    </citation>
    <scope>NUCLEOTIDE SEQUENCE</scope>
    <source>
        <strain evidence="3">TRF0915ILg1</strain>
        <tissue evidence="3">Whole body</tissue>
    </source>
</reference>
<name>A0A8K0GCA0_IGNLU</name>
<dbReference type="PANTHER" id="PTHR13526:SF8">
    <property type="entry name" value="TRANSCRIPTION FACTOR SPT20 HOMOLOG"/>
    <property type="match status" value="1"/>
</dbReference>
<evidence type="ECO:0000259" key="2">
    <source>
        <dbReference type="Pfam" id="PF12090"/>
    </source>
</evidence>
<protein>
    <recommendedName>
        <fullName evidence="2">Spt20-like SEP domain-containing protein</fullName>
    </recommendedName>
</protein>
<evidence type="ECO:0000313" key="3">
    <source>
        <dbReference type="EMBL" id="KAF2894239.1"/>
    </source>
</evidence>